<protein>
    <submittedName>
        <fullName evidence="2">Uncharacterized protein</fullName>
    </submittedName>
</protein>
<evidence type="ECO:0000313" key="3">
    <source>
        <dbReference type="Proteomes" id="UP000051952"/>
    </source>
</evidence>
<feature type="region of interest" description="Disordered" evidence="1">
    <location>
        <begin position="1"/>
        <end position="113"/>
    </location>
</feature>
<keyword evidence="3" id="KW-1185">Reference proteome</keyword>
<feature type="compositionally biased region" description="Polar residues" evidence="1">
    <location>
        <begin position="23"/>
        <end position="40"/>
    </location>
</feature>
<evidence type="ECO:0000256" key="1">
    <source>
        <dbReference type="SAM" id="MobiDB-lite"/>
    </source>
</evidence>
<sequence>MLALEDVRKAAANAAGGAGGTSDGQRSFAQRGSFQQSFPNTPMVVIRTPPSSTKVQQQAQADFTSYPSSPAEMMVTSVTSKLALDAPGDPPPASSHPSDVPSFESTETRQRTA</sequence>
<dbReference type="Proteomes" id="UP000051952">
    <property type="component" value="Unassembled WGS sequence"/>
</dbReference>
<gene>
    <name evidence="2" type="ORF">BSAL_77990</name>
</gene>
<accession>A0A0S4J0P9</accession>
<proteinExistence type="predicted"/>
<evidence type="ECO:0000313" key="2">
    <source>
        <dbReference type="EMBL" id="CUG34533.1"/>
    </source>
</evidence>
<reference evidence="3" key="1">
    <citation type="submission" date="2015-09" db="EMBL/GenBank/DDBJ databases">
        <authorList>
            <consortium name="Pathogen Informatics"/>
        </authorList>
    </citation>
    <scope>NUCLEOTIDE SEQUENCE [LARGE SCALE GENOMIC DNA]</scope>
    <source>
        <strain evidence="3">Lake Konstanz</strain>
    </source>
</reference>
<dbReference type="EMBL" id="CYKH01000763">
    <property type="protein sequence ID" value="CUG34533.1"/>
    <property type="molecule type" value="Genomic_DNA"/>
</dbReference>
<dbReference type="VEuPathDB" id="TriTrypDB:BSAL_77990"/>
<name>A0A0S4J0P9_BODSA</name>
<dbReference type="AlphaFoldDB" id="A0A0S4J0P9"/>
<feature type="compositionally biased region" description="Polar residues" evidence="1">
    <location>
        <begin position="49"/>
        <end position="68"/>
    </location>
</feature>
<organism evidence="2 3">
    <name type="scientific">Bodo saltans</name>
    <name type="common">Flagellated protozoan</name>
    <dbReference type="NCBI Taxonomy" id="75058"/>
    <lineage>
        <taxon>Eukaryota</taxon>
        <taxon>Discoba</taxon>
        <taxon>Euglenozoa</taxon>
        <taxon>Kinetoplastea</taxon>
        <taxon>Metakinetoplastina</taxon>
        <taxon>Eubodonida</taxon>
        <taxon>Bodonidae</taxon>
        <taxon>Bodo</taxon>
    </lineage>
</organism>